<evidence type="ECO:0000313" key="2">
    <source>
        <dbReference type="EnsemblMetazoa" id="BGLB018029-PA"/>
    </source>
</evidence>
<dbReference type="EnsemblMetazoa" id="BGLB018029-RA">
    <property type="protein sequence ID" value="BGLB018029-PA"/>
    <property type="gene ID" value="BGLB018029"/>
</dbReference>
<name>A0A2C9KDW6_BIOGL</name>
<dbReference type="Proteomes" id="UP000076420">
    <property type="component" value="Unassembled WGS sequence"/>
</dbReference>
<protein>
    <submittedName>
        <fullName evidence="2">Uncharacterized protein</fullName>
    </submittedName>
</protein>
<dbReference type="KEGG" id="bgt:106071061"/>
<dbReference type="AlphaFoldDB" id="A0A2C9KDW6"/>
<dbReference type="VEuPathDB" id="VectorBase:BGLAX_026984"/>
<organism evidence="2 3">
    <name type="scientific">Biomphalaria glabrata</name>
    <name type="common">Bloodfluke planorb</name>
    <name type="synonym">Freshwater snail</name>
    <dbReference type="NCBI Taxonomy" id="6526"/>
    <lineage>
        <taxon>Eukaryota</taxon>
        <taxon>Metazoa</taxon>
        <taxon>Spiralia</taxon>
        <taxon>Lophotrochozoa</taxon>
        <taxon>Mollusca</taxon>
        <taxon>Gastropoda</taxon>
        <taxon>Heterobranchia</taxon>
        <taxon>Euthyneura</taxon>
        <taxon>Panpulmonata</taxon>
        <taxon>Hygrophila</taxon>
        <taxon>Lymnaeoidea</taxon>
        <taxon>Planorbidae</taxon>
        <taxon>Biomphalaria</taxon>
    </lineage>
</organism>
<gene>
    <name evidence="2" type="primary">106071061</name>
</gene>
<feature type="compositionally biased region" description="Basic and acidic residues" evidence="1">
    <location>
        <begin position="97"/>
        <end position="106"/>
    </location>
</feature>
<evidence type="ECO:0000313" key="3">
    <source>
        <dbReference type="Proteomes" id="UP000076420"/>
    </source>
</evidence>
<sequence>MRKETLLTRLENAELENINEQTNTFEISPNMIDVLLIMGEAYDSQTRERYTGPCYIPKTVVKLLFPSGQVPCPLMFFALKPSILSGPPSKSVPRKSFLQEDKEQRNSVHNVDTSTINSETTDNQAYDVLQNLDF</sequence>
<dbReference type="VEuPathDB" id="VectorBase:BGLB018029"/>
<proteinExistence type="predicted"/>
<feature type="compositionally biased region" description="Polar residues" evidence="1">
    <location>
        <begin position="107"/>
        <end position="119"/>
    </location>
</feature>
<accession>A0A2C9KDW6</accession>
<feature type="region of interest" description="Disordered" evidence="1">
    <location>
        <begin position="84"/>
        <end position="119"/>
    </location>
</feature>
<evidence type="ECO:0000256" key="1">
    <source>
        <dbReference type="SAM" id="MobiDB-lite"/>
    </source>
</evidence>
<reference evidence="2" key="1">
    <citation type="submission" date="2020-05" db="UniProtKB">
        <authorList>
            <consortium name="EnsemblMetazoa"/>
        </authorList>
    </citation>
    <scope>IDENTIFICATION</scope>
    <source>
        <strain evidence="2">BB02</strain>
    </source>
</reference>